<feature type="transmembrane region" description="Helical" evidence="1">
    <location>
        <begin position="184"/>
        <end position="207"/>
    </location>
</feature>
<keyword evidence="1" id="KW-0472">Membrane</keyword>
<evidence type="ECO:0008006" key="4">
    <source>
        <dbReference type="Google" id="ProtNLM"/>
    </source>
</evidence>
<keyword evidence="1" id="KW-0812">Transmembrane</keyword>
<evidence type="ECO:0000313" key="3">
    <source>
        <dbReference type="Proteomes" id="UP001064971"/>
    </source>
</evidence>
<accession>A0ABN6RE20</accession>
<feature type="transmembrane region" description="Helical" evidence="1">
    <location>
        <begin position="141"/>
        <end position="172"/>
    </location>
</feature>
<dbReference type="RefSeq" id="WP_264777322.1">
    <property type="nucleotide sequence ID" value="NZ_AP026560.1"/>
</dbReference>
<protein>
    <recommendedName>
        <fullName evidence="4">Transmembrane protein</fullName>
    </recommendedName>
</protein>
<dbReference type="EMBL" id="AP026560">
    <property type="protein sequence ID" value="BDP41566.1"/>
    <property type="molecule type" value="Genomic_DNA"/>
</dbReference>
<gene>
    <name evidence="2" type="ORF">DAETH_15350</name>
</gene>
<keyword evidence="1" id="KW-1133">Transmembrane helix</keyword>
<feature type="transmembrane region" description="Helical" evidence="1">
    <location>
        <begin position="77"/>
        <end position="95"/>
    </location>
</feature>
<evidence type="ECO:0000313" key="2">
    <source>
        <dbReference type="EMBL" id="BDP41566.1"/>
    </source>
</evidence>
<organism evidence="2 3">
    <name type="scientific">Deinococcus aetherius</name>
    <dbReference type="NCBI Taxonomy" id="200252"/>
    <lineage>
        <taxon>Bacteria</taxon>
        <taxon>Thermotogati</taxon>
        <taxon>Deinococcota</taxon>
        <taxon>Deinococci</taxon>
        <taxon>Deinococcales</taxon>
        <taxon>Deinococcaceae</taxon>
        <taxon>Deinococcus</taxon>
    </lineage>
</organism>
<dbReference type="Proteomes" id="UP001064971">
    <property type="component" value="Chromosome"/>
</dbReference>
<proteinExistence type="predicted"/>
<sequence>MAGGVGGKTTATLRGHLEVARRAKLGVILQTHRMGRMPDRQGRTEGTMNAQSSQAPARGRSLLERDLAALPAGHRNFLRLVVGVTWALFVLLWPLLWAAWFLRLFGAALAGGACPVVLPARPTEQDPAPDWTLLEVPGCPLYVVGAGVALVLGLVSTIGMCFWPLIAGMWVFQNLLDAGQGGAAAIRVALGALGAVGLEAAMLTVYVRYVRDGLAGR</sequence>
<keyword evidence="3" id="KW-1185">Reference proteome</keyword>
<evidence type="ECO:0000256" key="1">
    <source>
        <dbReference type="SAM" id="Phobius"/>
    </source>
</evidence>
<reference evidence="2" key="1">
    <citation type="submission" date="2022-07" db="EMBL/GenBank/DDBJ databases">
        <title>Complete Genome Sequence of the Radioresistant Bacterium Deinococcus aetherius ST0316, Isolated from the Air Dust collected in Lower Stratosphere above Japan.</title>
        <authorList>
            <person name="Satoh K."/>
            <person name="Hagiwara K."/>
            <person name="Katsumata K."/>
            <person name="Kubo A."/>
            <person name="Yokobori S."/>
            <person name="Yamagishi A."/>
            <person name="Oono Y."/>
            <person name="Narumi I."/>
        </authorList>
    </citation>
    <scope>NUCLEOTIDE SEQUENCE</scope>
    <source>
        <strain evidence="2">ST0316</strain>
    </source>
</reference>
<name>A0ABN6RE20_9DEIO</name>